<name>A0A2I1HQW6_9GLOM</name>
<gene>
    <name evidence="1" type="ORF">RhiirA4_486039</name>
</gene>
<dbReference type="VEuPathDB" id="FungiDB:FUN_015801"/>
<sequence length="249" mass="29041">MNTSESYSNIENISTSESYPGQNILISYIIKNKKTSYWGFLISYRDIISTLVFSDSWDELDHIWTAHFLYEGKDIPGLKNKVNSEHLRYAKILQIYWKEIINKYKKEKENLVPTAKKIIEIPHSIPADNYFISNNNDYSIPAKDNIEAKNHTVPAKDYSIANNNYTNEIYCLGEELESAFNKIWTEKLIFHVKQKEKLKRIQDTNDAYLSSELVTKQIRILEQNKDKLVYRQVVNDALLIASAYENLVA</sequence>
<evidence type="ECO:0000313" key="2">
    <source>
        <dbReference type="Proteomes" id="UP000234323"/>
    </source>
</evidence>
<dbReference type="EMBL" id="LLXI01005145">
    <property type="protein sequence ID" value="PKY61281.1"/>
    <property type="molecule type" value="Genomic_DNA"/>
</dbReference>
<comment type="caution">
    <text evidence="1">The sequence shown here is derived from an EMBL/GenBank/DDBJ whole genome shotgun (WGS) entry which is preliminary data.</text>
</comment>
<evidence type="ECO:0000313" key="1">
    <source>
        <dbReference type="EMBL" id="PKY61281.1"/>
    </source>
</evidence>
<keyword evidence="2" id="KW-1185">Reference proteome</keyword>
<dbReference type="VEuPathDB" id="FungiDB:RhiirFUN_013830"/>
<reference evidence="1 2" key="1">
    <citation type="submission" date="2015-10" db="EMBL/GenBank/DDBJ databases">
        <title>Genome analyses suggest a sexual origin of heterokaryosis in a supposedly ancient asexual fungus.</title>
        <authorList>
            <person name="Ropars J."/>
            <person name="Sedzielewska K."/>
            <person name="Noel J."/>
            <person name="Charron P."/>
            <person name="Farinelli L."/>
            <person name="Marton T."/>
            <person name="Kruger M."/>
            <person name="Pelin A."/>
            <person name="Brachmann A."/>
            <person name="Corradi N."/>
        </authorList>
    </citation>
    <scope>NUCLEOTIDE SEQUENCE [LARGE SCALE GENOMIC DNA]</scope>
    <source>
        <strain evidence="1 2">A4</strain>
    </source>
</reference>
<feature type="non-terminal residue" evidence="1">
    <location>
        <position position="249"/>
    </location>
</feature>
<organism evidence="1 2">
    <name type="scientific">Rhizophagus irregularis</name>
    <dbReference type="NCBI Taxonomy" id="588596"/>
    <lineage>
        <taxon>Eukaryota</taxon>
        <taxon>Fungi</taxon>
        <taxon>Fungi incertae sedis</taxon>
        <taxon>Mucoromycota</taxon>
        <taxon>Glomeromycotina</taxon>
        <taxon>Glomeromycetes</taxon>
        <taxon>Glomerales</taxon>
        <taxon>Glomeraceae</taxon>
        <taxon>Rhizophagus</taxon>
    </lineage>
</organism>
<proteinExistence type="predicted"/>
<protein>
    <submittedName>
        <fullName evidence="1">Uncharacterized protein</fullName>
    </submittedName>
</protein>
<accession>A0A2I1HQW6</accession>
<dbReference type="Proteomes" id="UP000234323">
    <property type="component" value="Unassembled WGS sequence"/>
</dbReference>
<dbReference type="AlphaFoldDB" id="A0A2I1HQW6"/>